<organism evidence="3 4">
    <name type="scientific">Coemansia javaensis</name>
    <dbReference type="NCBI Taxonomy" id="2761396"/>
    <lineage>
        <taxon>Eukaryota</taxon>
        <taxon>Fungi</taxon>
        <taxon>Fungi incertae sedis</taxon>
        <taxon>Zoopagomycota</taxon>
        <taxon>Kickxellomycotina</taxon>
        <taxon>Kickxellomycetes</taxon>
        <taxon>Kickxellales</taxon>
        <taxon>Kickxellaceae</taxon>
        <taxon>Coemansia</taxon>
    </lineage>
</organism>
<dbReference type="SUPFAM" id="SSF46785">
    <property type="entry name" value="Winged helix' DNA-binding domain"/>
    <property type="match status" value="1"/>
</dbReference>
<comment type="caution">
    <text evidence="3">The sequence shown here is derived from an EMBL/GenBank/DDBJ whole genome shotgun (WGS) entry which is preliminary data.</text>
</comment>
<dbReference type="Gene3D" id="1.10.10.10">
    <property type="entry name" value="Winged helix-like DNA-binding domain superfamily/Winged helix DNA-binding domain"/>
    <property type="match status" value="1"/>
</dbReference>
<dbReference type="PANTHER" id="PTHR10804">
    <property type="entry name" value="PROTEASE FAMILY M24 METHIONYL AMINOPEPTIDASE, AMINOPEPTIDASE P"/>
    <property type="match status" value="1"/>
</dbReference>
<gene>
    <name evidence="3" type="ORF">H4R18_004115</name>
</gene>
<dbReference type="AlphaFoldDB" id="A0A9W8HBS5"/>
<dbReference type="PANTHER" id="PTHR10804:SF11">
    <property type="entry name" value="PROLIFERATION-ASSOCIATED PROTEIN 2G4"/>
    <property type="match status" value="1"/>
</dbReference>
<evidence type="ECO:0000259" key="2">
    <source>
        <dbReference type="Pfam" id="PF00557"/>
    </source>
</evidence>
<sequence length="360" mass="38201">MSVDNGSAKYRTAAAVVEHALRQAAAVAVPGMSIAAICRYADSLVEAACGSVFRKEEGIERGVAFPTTVSVNRIIQNCSPGPDEDYILREGDVAKIDVGAHIDGHIAAAAHTTVATDSPSVAVAGRRADAICAAYYASEVAVRMIRPGQSARNMVKALGLVASGFGCTVAADTFTSQIDRFVVGGRNTFANRFNPNVPVPDLTFEAGEVYTVDCTLSTGSGVARESTHSPALYQRDVNQQYSLKLRTSRALFTEVCRQHSVFPFLMRDVVGANQSLKAGVSECVRAQLLVPFAVTMDKEPGDTFVAQFKATVLCHHTGPVRLTRALPMSAAQSAVTIPPESEIGQILALDCEQATLPELP</sequence>
<accession>A0A9W8HBS5</accession>
<dbReference type="Pfam" id="PF00557">
    <property type="entry name" value="Peptidase_M24"/>
    <property type="match status" value="1"/>
</dbReference>
<dbReference type="InterPro" id="IPR036390">
    <property type="entry name" value="WH_DNA-bd_sf"/>
</dbReference>
<keyword evidence="4" id="KW-1185">Reference proteome</keyword>
<evidence type="ECO:0000313" key="3">
    <source>
        <dbReference type="EMBL" id="KAJ2779274.1"/>
    </source>
</evidence>
<dbReference type="InterPro" id="IPR036388">
    <property type="entry name" value="WH-like_DNA-bd_sf"/>
</dbReference>
<comment type="similarity">
    <text evidence="1">Belongs to the peptidase M24 family.</text>
</comment>
<evidence type="ECO:0000313" key="4">
    <source>
        <dbReference type="Proteomes" id="UP001140217"/>
    </source>
</evidence>
<dbReference type="Gene3D" id="3.90.230.10">
    <property type="entry name" value="Creatinase/methionine aminopeptidase superfamily"/>
    <property type="match status" value="1"/>
</dbReference>
<reference evidence="3" key="1">
    <citation type="submission" date="2022-07" db="EMBL/GenBank/DDBJ databases">
        <title>Phylogenomic reconstructions and comparative analyses of Kickxellomycotina fungi.</title>
        <authorList>
            <person name="Reynolds N.K."/>
            <person name="Stajich J.E."/>
            <person name="Barry K."/>
            <person name="Grigoriev I.V."/>
            <person name="Crous P."/>
            <person name="Smith M.E."/>
        </authorList>
    </citation>
    <scope>NUCLEOTIDE SEQUENCE</scope>
    <source>
        <strain evidence="3">NBRC 105414</strain>
    </source>
</reference>
<evidence type="ECO:0000256" key="1">
    <source>
        <dbReference type="ARBA" id="ARBA00007319"/>
    </source>
</evidence>
<dbReference type="InterPro" id="IPR036005">
    <property type="entry name" value="Creatinase/aminopeptidase-like"/>
</dbReference>
<feature type="domain" description="Peptidase M24" evidence="2">
    <location>
        <begin position="9"/>
        <end position="163"/>
    </location>
</feature>
<dbReference type="InterPro" id="IPR047113">
    <property type="entry name" value="PA2G4/ARX1"/>
</dbReference>
<dbReference type="OrthoDB" id="5876363at2759"/>
<protein>
    <recommendedName>
        <fullName evidence="2">Peptidase M24 domain-containing protein</fullName>
    </recommendedName>
</protein>
<dbReference type="EMBL" id="JANBUL010000185">
    <property type="protein sequence ID" value="KAJ2779274.1"/>
    <property type="molecule type" value="Genomic_DNA"/>
</dbReference>
<dbReference type="Proteomes" id="UP001140217">
    <property type="component" value="Unassembled WGS sequence"/>
</dbReference>
<name>A0A9W8HBS5_9FUNG</name>
<feature type="non-terminal residue" evidence="3">
    <location>
        <position position="360"/>
    </location>
</feature>
<dbReference type="SUPFAM" id="SSF55920">
    <property type="entry name" value="Creatinase/aminopeptidase"/>
    <property type="match status" value="1"/>
</dbReference>
<dbReference type="InterPro" id="IPR000994">
    <property type="entry name" value="Pept_M24"/>
</dbReference>
<proteinExistence type="inferred from homology"/>